<dbReference type="Proteomes" id="UP000037247">
    <property type="component" value="Unassembled WGS sequence"/>
</dbReference>
<dbReference type="RefSeq" id="WP_049700684.1">
    <property type="nucleotide sequence ID" value="NZ_JAQDQF010000001.1"/>
</dbReference>
<dbReference type="SUPFAM" id="SSF53448">
    <property type="entry name" value="Nucleotide-diphospho-sugar transferases"/>
    <property type="match status" value="1"/>
</dbReference>
<dbReference type="CDD" id="cd00761">
    <property type="entry name" value="Glyco_tranf_GTA_type"/>
    <property type="match status" value="1"/>
</dbReference>
<feature type="domain" description="Glycosyltransferase 2-like" evidence="1">
    <location>
        <begin position="14"/>
        <end position="180"/>
    </location>
</feature>
<reference evidence="2 3" key="1">
    <citation type="submission" date="2015-05" db="EMBL/GenBank/DDBJ databases">
        <title>Draft genome sequence of the bacterium Gordonia jacobaea a new member of the Gordonia genus.</title>
        <authorList>
            <person name="Jimenez-Galisteo G."/>
            <person name="Dominguez A."/>
            <person name="Munoz E."/>
            <person name="Vinas M."/>
        </authorList>
    </citation>
    <scope>NUCLEOTIDE SEQUENCE [LARGE SCALE GENOMIC DNA]</scope>
    <source>
        <strain evidence="3">mv1</strain>
    </source>
</reference>
<sequence length="350" mass="38327">MGKVAPTPEPTRLSVVIPVYRSAQYIEPCLRAILSQTRPVDEVVLVDDRGDDGSIGMATRILTSADVEHRVVELDRNHGAGYARNAGLRAATGDVIWFFDSDDLADPTFAARMLDALVREDADFASCRTVFVDPVGAALGVAEPRQPRQGAVGGNEFARMLMRGKVKAYPPARLFRRAVLGDAPWDERRAYEDMAATLRIALRADRVALVDEPLLWYRQHPESTSQVTCTHTADVFAMGDEVARLAPELRERNTPSGWGSSWLEGSRNRSLARAFRYREVLIPAAHMAMRAAQANSGDPEVVRSLIAESRRRSSLADVVPLVASGQLRSAAFAVGMAASPSAYARVLRTR</sequence>
<keyword evidence="3" id="KW-1185">Reference proteome</keyword>
<organism evidence="2 3">
    <name type="scientific">Gordonia jacobaea</name>
    <dbReference type="NCBI Taxonomy" id="122202"/>
    <lineage>
        <taxon>Bacteria</taxon>
        <taxon>Bacillati</taxon>
        <taxon>Actinomycetota</taxon>
        <taxon>Actinomycetes</taxon>
        <taxon>Mycobacteriales</taxon>
        <taxon>Gordoniaceae</taxon>
        <taxon>Gordonia</taxon>
    </lineage>
</organism>
<comment type="caution">
    <text evidence="2">The sequence shown here is derived from an EMBL/GenBank/DDBJ whole genome shotgun (WGS) entry which is preliminary data.</text>
</comment>
<dbReference type="EMBL" id="LDTZ01000023">
    <property type="protein sequence ID" value="KNA89632.1"/>
    <property type="molecule type" value="Genomic_DNA"/>
</dbReference>
<dbReference type="InterPro" id="IPR001173">
    <property type="entry name" value="Glyco_trans_2-like"/>
</dbReference>
<proteinExistence type="predicted"/>
<dbReference type="GO" id="GO:0016740">
    <property type="term" value="F:transferase activity"/>
    <property type="evidence" value="ECO:0007669"/>
    <property type="project" value="UniProtKB-KW"/>
</dbReference>
<dbReference type="PANTHER" id="PTHR43685">
    <property type="entry name" value="GLYCOSYLTRANSFERASE"/>
    <property type="match status" value="1"/>
</dbReference>
<dbReference type="Pfam" id="PF00535">
    <property type="entry name" value="Glycos_transf_2"/>
    <property type="match status" value="1"/>
</dbReference>
<evidence type="ECO:0000313" key="2">
    <source>
        <dbReference type="EMBL" id="KNA89632.1"/>
    </source>
</evidence>
<dbReference type="Gene3D" id="3.90.550.10">
    <property type="entry name" value="Spore Coat Polysaccharide Biosynthesis Protein SpsA, Chain A"/>
    <property type="match status" value="1"/>
</dbReference>
<protein>
    <submittedName>
        <fullName evidence="2">Glycosyl transferase</fullName>
    </submittedName>
</protein>
<name>A0ABR5I7K7_9ACTN</name>
<keyword evidence="2" id="KW-0808">Transferase</keyword>
<dbReference type="InterPro" id="IPR029044">
    <property type="entry name" value="Nucleotide-diphossugar_trans"/>
</dbReference>
<gene>
    <name evidence="2" type="ORF">ABW18_19670</name>
</gene>
<dbReference type="InterPro" id="IPR050834">
    <property type="entry name" value="Glycosyltransf_2"/>
</dbReference>
<dbReference type="PANTHER" id="PTHR43685:SF2">
    <property type="entry name" value="GLYCOSYLTRANSFERASE 2-LIKE DOMAIN-CONTAINING PROTEIN"/>
    <property type="match status" value="1"/>
</dbReference>
<evidence type="ECO:0000313" key="3">
    <source>
        <dbReference type="Proteomes" id="UP000037247"/>
    </source>
</evidence>
<evidence type="ECO:0000259" key="1">
    <source>
        <dbReference type="Pfam" id="PF00535"/>
    </source>
</evidence>
<accession>A0ABR5I7K7</accession>